<accession>A0ABQ2TPK7</accession>
<evidence type="ECO:0000256" key="1">
    <source>
        <dbReference type="SAM" id="MobiDB-lite"/>
    </source>
</evidence>
<protein>
    <submittedName>
        <fullName evidence="2">Uncharacterized protein</fullName>
    </submittedName>
</protein>
<name>A0ABQ2TPK7_STRBA</name>
<gene>
    <name evidence="2" type="ORF">GCM10010253_67300</name>
</gene>
<feature type="region of interest" description="Disordered" evidence="1">
    <location>
        <begin position="1"/>
        <end position="32"/>
    </location>
</feature>
<dbReference type="RefSeq" id="WP_199889907.1">
    <property type="nucleotide sequence ID" value="NZ_BMSZ01000034.1"/>
</dbReference>
<feature type="region of interest" description="Disordered" evidence="1">
    <location>
        <begin position="58"/>
        <end position="86"/>
    </location>
</feature>
<sequence length="86" mass="8634">MSNSDPEVGGVDPPPARRSLGPGPETSARPVRATAADLLTDLPGIHFPDLDGLRARGALGARPVPATDPRRTLGTGPADAPPPAGP</sequence>
<evidence type="ECO:0000313" key="3">
    <source>
        <dbReference type="Proteomes" id="UP000659767"/>
    </source>
</evidence>
<reference evidence="3" key="1">
    <citation type="journal article" date="2019" name="Int. J. Syst. Evol. Microbiol.">
        <title>The Global Catalogue of Microorganisms (GCM) 10K type strain sequencing project: providing services to taxonomists for standard genome sequencing and annotation.</title>
        <authorList>
            <consortium name="The Broad Institute Genomics Platform"/>
            <consortium name="The Broad Institute Genome Sequencing Center for Infectious Disease"/>
            <person name="Wu L."/>
            <person name="Ma J."/>
        </authorList>
    </citation>
    <scope>NUCLEOTIDE SEQUENCE [LARGE SCALE GENOMIC DNA]</scope>
    <source>
        <strain evidence="3">JCM 4350</strain>
    </source>
</reference>
<comment type="caution">
    <text evidence="2">The sequence shown here is derived from an EMBL/GenBank/DDBJ whole genome shotgun (WGS) entry which is preliminary data.</text>
</comment>
<dbReference type="Proteomes" id="UP000659767">
    <property type="component" value="Unassembled WGS sequence"/>
</dbReference>
<keyword evidence="3" id="KW-1185">Reference proteome</keyword>
<evidence type="ECO:0000313" key="2">
    <source>
        <dbReference type="EMBL" id="GGS83259.1"/>
    </source>
</evidence>
<dbReference type="EMBL" id="BMSZ01000034">
    <property type="protein sequence ID" value="GGS83259.1"/>
    <property type="molecule type" value="Genomic_DNA"/>
</dbReference>
<organism evidence="2 3">
    <name type="scientific">Streptomyces badius</name>
    <dbReference type="NCBI Taxonomy" id="1941"/>
    <lineage>
        <taxon>Bacteria</taxon>
        <taxon>Bacillati</taxon>
        <taxon>Actinomycetota</taxon>
        <taxon>Actinomycetes</taxon>
        <taxon>Kitasatosporales</taxon>
        <taxon>Streptomycetaceae</taxon>
        <taxon>Streptomyces</taxon>
    </lineage>
</organism>
<proteinExistence type="predicted"/>